<protein>
    <submittedName>
        <fullName evidence="1">DUF1800 domain-containing protein</fullName>
    </submittedName>
</protein>
<evidence type="ECO:0000313" key="2">
    <source>
        <dbReference type="Proteomes" id="UP000248134"/>
    </source>
</evidence>
<dbReference type="Proteomes" id="UP000248134">
    <property type="component" value="Unassembled WGS sequence"/>
</dbReference>
<proteinExistence type="predicted"/>
<dbReference type="EMBL" id="QKQS01000042">
    <property type="protein sequence ID" value="PZA09139.1"/>
    <property type="molecule type" value="Genomic_DNA"/>
</dbReference>
<dbReference type="InterPro" id="IPR014917">
    <property type="entry name" value="DUF1800"/>
</dbReference>
<dbReference type="OrthoDB" id="9772295at2"/>
<dbReference type="AlphaFoldDB" id="A0A323UAA1"/>
<sequence>MIPLDLGNRPRTVRMMIIKLRNGFGLAALAIAAAAVFGGRPAQAADISAHDLALIDRLTWGVNGSTVAQFQKLGAARWLDQQLHPAADNPLPPPAAAQIEAMSDASNLTPATINAFQAQAKEANQLTDPEARKTAKQVYQQALNDCAKQAASRSILRALYAPDQLRERMSWFWLNHFNVHQSKAELRLLLGDYEDRAIRAHALGKFGDLLRATLRHPAMLRYLDNAGNANGRLNENYAREIMELHTMGVGSGYTQADVEALARILTGVGIDYRPEDPKLRPALASQLVRDGAFEFNPARHDYSDKVFLGHTIRGSGLAEVDQALDLIVHNPATAQHVSRKIATYFVSDEPPQSLIDKMAKTFIASDGDIAQVLATMIGAPEFDASLKTGERFKDPVGYVYSAVRLAYDDKVVLNTVPIQRWLGRLGEGLYQRQTPDGYPLTASAWNGPGQMMLRFEIARQIGSGSAGLFKPDQADAKDRPAFPLLQNALYFGGLSRTLSSTTRSALDSAVSPQDWNTLFLSSPEFMVRQRAELPHEPS</sequence>
<organism evidence="1 2">
    <name type="scientific">Rhodopseudomonas palustris</name>
    <dbReference type="NCBI Taxonomy" id="1076"/>
    <lineage>
        <taxon>Bacteria</taxon>
        <taxon>Pseudomonadati</taxon>
        <taxon>Pseudomonadota</taxon>
        <taxon>Alphaproteobacteria</taxon>
        <taxon>Hyphomicrobiales</taxon>
        <taxon>Nitrobacteraceae</taxon>
        <taxon>Rhodopseudomonas</taxon>
    </lineage>
</organism>
<dbReference type="Pfam" id="PF08811">
    <property type="entry name" value="DUF1800"/>
    <property type="match status" value="1"/>
</dbReference>
<reference evidence="1 2" key="1">
    <citation type="submission" date="2018-06" db="EMBL/GenBank/DDBJ databases">
        <title>Draft Whole-Genome Sequence of the purple photosynthetic bacterium Rhodospeudomonas palustris XCP.</title>
        <authorList>
            <person name="Rayyan A."/>
            <person name="Meyer T.E."/>
            <person name="Kyndt J.A."/>
        </authorList>
    </citation>
    <scope>NUCLEOTIDE SEQUENCE [LARGE SCALE GENOMIC DNA]</scope>
    <source>
        <strain evidence="1 2">XCP</strain>
    </source>
</reference>
<gene>
    <name evidence="1" type="ORF">DNX69_25380</name>
</gene>
<evidence type="ECO:0000313" key="1">
    <source>
        <dbReference type="EMBL" id="PZA09139.1"/>
    </source>
</evidence>
<name>A0A323UAA1_RHOPL</name>
<accession>A0A323UAA1</accession>
<comment type="caution">
    <text evidence="1">The sequence shown here is derived from an EMBL/GenBank/DDBJ whole genome shotgun (WGS) entry which is preliminary data.</text>
</comment>